<evidence type="ECO:0000313" key="2">
    <source>
        <dbReference type="EMBL" id="KUZ86070.1"/>
    </source>
</evidence>
<reference evidence="2 3" key="1">
    <citation type="submission" date="2015-11" db="EMBL/GenBank/DDBJ databases">
        <title>Expanding the genomic diversity of Burkholderia species for the development of highly accurate diagnostics.</title>
        <authorList>
            <person name="Sahl J."/>
            <person name="Keim P."/>
            <person name="Wagner D."/>
        </authorList>
    </citation>
    <scope>NUCLEOTIDE SEQUENCE [LARGE SCALE GENOMIC DNA]</scope>
    <source>
        <strain evidence="2 3">RF32-BP4</strain>
    </source>
</reference>
<sequence length="88" mass="10198">MAVSIMIFPGKYIWPWALKIVVLIFLVIFIGVAIYLFYPIARCVREWGEFAADCREALELTLFIPFPIFLVVWGVSLGAFILVMRKRK</sequence>
<protein>
    <recommendedName>
        <fullName evidence="4">Transmembrane protein</fullName>
    </recommendedName>
</protein>
<evidence type="ECO:0008006" key="4">
    <source>
        <dbReference type="Google" id="ProtNLM"/>
    </source>
</evidence>
<keyword evidence="1" id="KW-0472">Membrane</keyword>
<dbReference type="Proteomes" id="UP000065521">
    <property type="component" value="Unassembled WGS sequence"/>
</dbReference>
<organism evidence="2 3">
    <name type="scientific">Burkholderia ubonensis</name>
    <dbReference type="NCBI Taxonomy" id="101571"/>
    <lineage>
        <taxon>Bacteria</taxon>
        <taxon>Pseudomonadati</taxon>
        <taxon>Pseudomonadota</taxon>
        <taxon>Betaproteobacteria</taxon>
        <taxon>Burkholderiales</taxon>
        <taxon>Burkholderiaceae</taxon>
        <taxon>Burkholderia</taxon>
        <taxon>Burkholderia cepacia complex</taxon>
    </lineage>
</organism>
<dbReference type="AlphaFoldDB" id="A0A117X6W3"/>
<comment type="caution">
    <text evidence="2">The sequence shown here is derived from an EMBL/GenBank/DDBJ whole genome shotgun (WGS) entry which is preliminary data.</text>
</comment>
<gene>
    <name evidence="2" type="ORF">WI38_24605</name>
</gene>
<name>A0A117X6W3_9BURK</name>
<evidence type="ECO:0000313" key="3">
    <source>
        <dbReference type="Proteomes" id="UP000065521"/>
    </source>
</evidence>
<proteinExistence type="predicted"/>
<keyword evidence="1" id="KW-1133">Transmembrane helix</keyword>
<dbReference type="EMBL" id="LOTN01000051">
    <property type="protein sequence ID" value="KUZ86070.1"/>
    <property type="molecule type" value="Genomic_DNA"/>
</dbReference>
<evidence type="ECO:0000256" key="1">
    <source>
        <dbReference type="SAM" id="Phobius"/>
    </source>
</evidence>
<keyword evidence="1" id="KW-0812">Transmembrane</keyword>
<feature type="transmembrane region" description="Helical" evidence="1">
    <location>
        <begin position="60"/>
        <end position="83"/>
    </location>
</feature>
<feature type="transmembrane region" description="Helical" evidence="1">
    <location>
        <begin position="12"/>
        <end position="40"/>
    </location>
</feature>
<accession>A0A117X6W3</accession>